<evidence type="ECO:0000256" key="16">
    <source>
        <dbReference type="PIRSR" id="PIRSR600829-2"/>
    </source>
</evidence>
<feature type="binding site" evidence="17">
    <location>
        <position position="81"/>
    </location>
    <ligand>
        <name>ATP</name>
        <dbReference type="ChEBI" id="CHEBI:30616"/>
    </ligand>
</feature>
<keyword evidence="3" id="KW-1003">Cell membrane</keyword>
<keyword evidence="18" id="KW-0479">Metal-binding</keyword>
<feature type="transmembrane region" description="Helical" evidence="19">
    <location>
        <begin position="101"/>
        <end position="122"/>
    </location>
</feature>
<name>A0A370GPX1_9BACI</name>
<evidence type="ECO:0000256" key="3">
    <source>
        <dbReference type="ARBA" id="ARBA00022475"/>
    </source>
</evidence>
<dbReference type="OrthoDB" id="9789934at2"/>
<keyword evidence="9 17" id="KW-0067">ATP-binding</keyword>
<dbReference type="EMBL" id="QQAY01000003">
    <property type="protein sequence ID" value="RDI44003.1"/>
    <property type="molecule type" value="Genomic_DNA"/>
</dbReference>
<keyword evidence="14" id="KW-1208">Phospholipid metabolism</keyword>
<evidence type="ECO:0000256" key="7">
    <source>
        <dbReference type="ARBA" id="ARBA00022741"/>
    </source>
</evidence>
<evidence type="ECO:0000256" key="9">
    <source>
        <dbReference type="ARBA" id="ARBA00022840"/>
    </source>
</evidence>
<evidence type="ECO:0000256" key="1">
    <source>
        <dbReference type="ARBA" id="ARBA00004651"/>
    </source>
</evidence>
<evidence type="ECO:0000313" key="21">
    <source>
        <dbReference type="Proteomes" id="UP000255326"/>
    </source>
</evidence>
<comment type="cofactor">
    <cofactor evidence="18">
        <name>Mg(2+)</name>
        <dbReference type="ChEBI" id="CHEBI:18420"/>
    </cofactor>
    <text evidence="18">Mn(2+), Zn(2+), Cd(2+) and Co(2+) support activity to lesser extents.</text>
</comment>
<feature type="binding site" evidence="18">
    <location>
        <position position="33"/>
    </location>
    <ligand>
        <name>a divalent metal cation</name>
        <dbReference type="ChEBI" id="CHEBI:60240"/>
    </ligand>
</feature>
<evidence type="ECO:0000256" key="13">
    <source>
        <dbReference type="ARBA" id="ARBA00023209"/>
    </source>
</evidence>
<dbReference type="GO" id="GO:0046872">
    <property type="term" value="F:metal ion binding"/>
    <property type="evidence" value="ECO:0007669"/>
    <property type="project" value="UniProtKB-KW"/>
</dbReference>
<evidence type="ECO:0000256" key="17">
    <source>
        <dbReference type="PIRSR" id="PIRSR600829-3"/>
    </source>
</evidence>
<keyword evidence="18" id="KW-0460">Magnesium</keyword>
<evidence type="ECO:0000256" key="14">
    <source>
        <dbReference type="ARBA" id="ARBA00023264"/>
    </source>
</evidence>
<dbReference type="Pfam" id="PF01219">
    <property type="entry name" value="DAGK_prokar"/>
    <property type="match status" value="1"/>
</dbReference>
<keyword evidence="6 19" id="KW-0812">Transmembrane</keyword>
<keyword evidence="4" id="KW-0444">Lipid biosynthesis</keyword>
<dbReference type="GO" id="GO:0016301">
    <property type="term" value="F:kinase activity"/>
    <property type="evidence" value="ECO:0007669"/>
    <property type="project" value="UniProtKB-KW"/>
</dbReference>
<evidence type="ECO:0000256" key="5">
    <source>
        <dbReference type="ARBA" id="ARBA00022679"/>
    </source>
</evidence>
<dbReference type="GO" id="GO:0008654">
    <property type="term" value="P:phospholipid biosynthetic process"/>
    <property type="evidence" value="ECO:0007669"/>
    <property type="project" value="UniProtKB-KW"/>
</dbReference>
<evidence type="ECO:0000256" key="8">
    <source>
        <dbReference type="ARBA" id="ARBA00022777"/>
    </source>
</evidence>
<keyword evidence="12 19" id="KW-0472">Membrane</keyword>
<evidence type="ECO:0000256" key="19">
    <source>
        <dbReference type="SAM" id="Phobius"/>
    </source>
</evidence>
<keyword evidence="5" id="KW-0808">Transferase</keyword>
<dbReference type="RefSeq" id="WP_114744902.1">
    <property type="nucleotide sequence ID" value="NZ_QQAY01000003.1"/>
</dbReference>
<dbReference type="InterPro" id="IPR000829">
    <property type="entry name" value="DAGK"/>
</dbReference>
<organism evidence="20 21">
    <name type="scientific">Falsibacillus pallidus</name>
    <dbReference type="NCBI Taxonomy" id="493781"/>
    <lineage>
        <taxon>Bacteria</taxon>
        <taxon>Bacillati</taxon>
        <taxon>Bacillota</taxon>
        <taxon>Bacilli</taxon>
        <taxon>Bacillales</taxon>
        <taxon>Bacillaceae</taxon>
        <taxon>Falsibacillus</taxon>
    </lineage>
</organism>
<keyword evidence="7 17" id="KW-0547">Nucleotide-binding</keyword>
<keyword evidence="8 20" id="KW-0418">Kinase</keyword>
<comment type="similarity">
    <text evidence="2">Belongs to the bacterial diacylglycerol kinase family.</text>
</comment>
<accession>A0A370GPX1</accession>
<proteinExistence type="inferred from homology"/>
<feature type="transmembrane region" description="Helical" evidence="19">
    <location>
        <begin position="36"/>
        <end position="54"/>
    </location>
</feature>
<evidence type="ECO:0000256" key="15">
    <source>
        <dbReference type="PIRSR" id="PIRSR600829-1"/>
    </source>
</evidence>
<feature type="transmembrane region" description="Helical" evidence="19">
    <location>
        <begin position="60"/>
        <end position="80"/>
    </location>
</feature>
<dbReference type="CDD" id="cd14265">
    <property type="entry name" value="UDPK_IM_like"/>
    <property type="match status" value="1"/>
</dbReference>
<comment type="subcellular location">
    <subcellularLocation>
        <location evidence="1">Cell membrane</location>
        <topology evidence="1">Multi-pass membrane protein</topology>
    </subcellularLocation>
</comment>
<evidence type="ECO:0000256" key="11">
    <source>
        <dbReference type="ARBA" id="ARBA00023098"/>
    </source>
</evidence>
<dbReference type="InterPro" id="IPR033717">
    <property type="entry name" value="UDPK"/>
</dbReference>
<dbReference type="GO" id="GO:0005886">
    <property type="term" value="C:plasma membrane"/>
    <property type="evidence" value="ECO:0007669"/>
    <property type="project" value="UniProtKB-SubCell"/>
</dbReference>
<evidence type="ECO:0000256" key="18">
    <source>
        <dbReference type="PIRSR" id="PIRSR600829-4"/>
    </source>
</evidence>
<feature type="binding site" evidence="16">
    <location>
        <position position="74"/>
    </location>
    <ligand>
        <name>substrate</name>
    </ligand>
</feature>
<evidence type="ECO:0000256" key="2">
    <source>
        <dbReference type="ARBA" id="ARBA00005967"/>
    </source>
</evidence>
<dbReference type="PANTHER" id="PTHR34299">
    <property type="entry name" value="DIACYLGLYCEROL KINASE"/>
    <property type="match status" value="1"/>
</dbReference>
<dbReference type="Proteomes" id="UP000255326">
    <property type="component" value="Unassembled WGS sequence"/>
</dbReference>
<sequence>MDLKELRQSSKIRQFAASFLFAGNGLKYVMKHERNFKFHIGASIIAIILGTLLSLEKWEWLILLLTISGVLSLEIINTAIEKTVDLVTEEYHPTAKMAKDLAAGAVLLAAIFSVIIGCILFLPKIAHFFL</sequence>
<feature type="binding site" evidence="17">
    <location>
        <begin position="99"/>
        <end position="100"/>
    </location>
    <ligand>
        <name>ATP</name>
        <dbReference type="ChEBI" id="CHEBI:30616"/>
    </ligand>
</feature>
<evidence type="ECO:0000256" key="10">
    <source>
        <dbReference type="ARBA" id="ARBA00022989"/>
    </source>
</evidence>
<feature type="binding site" evidence="18">
    <location>
        <position position="81"/>
    </location>
    <ligand>
        <name>a divalent metal cation</name>
        <dbReference type="ChEBI" id="CHEBI:60240"/>
    </ligand>
</feature>
<feature type="active site" description="Proton acceptor" evidence="15">
    <location>
        <position position="74"/>
    </location>
</feature>
<keyword evidence="10 19" id="KW-1133">Transmembrane helix</keyword>
<dbReference type="AlphaFoldDB" id="A0A370GPX1"/>
<comment type="caution">
    <text evidence="20">The sequence shown here is derived from an EMBL/GenBank/DDBJ whole genome shotgun (WGS) entry which is preliminary data.</text>
</comment>
<dbReference type="PANTHER" id="PTHR34299:SF1">
    <property type="entry name" value="DIACYLGLYCEROL KINASE"/>
    <property type="match status" value="1"/>
</dbReference>
<evidence type="ECO:0000256" key="4">
    <source>
        <dbReference type="ARBA" id="ARBA00022516"/>
    </source>
</evidence>
<evidence type="ECO:0000256" key="6">
    <source>
        <dbReference type="ARBA" id="ARBA00022692"/>
    </source>
</evidence>
<evidence type="ECO:0000256" key="12">
    <source>
        <dbReference type="ARBA" id="ARBA00023136"/>
    </source>
</evidence>
<keyword evidence="21" id="KW-1185">Reference proteome</keyword>
<dbReference type="GO" id="GO:0005524">
    <property type="term" value="F:ATP binding"/>
    <property type="evidence" value="ECO:0007669"/>
    <property type="project" value="UniProtKB-KW"/>
</dbReference>
<feature type="binding site" evidence="17">
    <location>
        <position position="33"/>
    </location>
    <ligand>
        <name>ATP</name>
        <dbReference type="ChEBI" id="CHEBI:30616"/>
    </ligand>
</feature>
<dbReference type="Gene3D" id="1.10.287.3610">
    <property type="match status" value="1"/>
</dbReference>
<dbReference type="PROSITE" id="PS01069">
    <property type="entry name" value="DAGK_PROKAR"/>
    <property type="match status" value="1"/>
</dbReference>
<keyword evidence="11" id="KW-0443">Lipid metabolism</keyword>
<protein>
    <submittedName>
        <fullName evidence="20">Undecaprenol kinase</fullName>
    </submittedName>
</protein>
<reference evidence="20 21" key="1">
    <citation type="submission" date="2018-07" db="EMBL/GenBank/DDBJ databases">
        <title>Genomic Encyclopedia of Type Strains, Phase IV (KMG-IV): sequencing the most valuable type-strain genomes for metagenomic binning, comparative biology and taxonomic classification.</title>
        <authorList>
            <person name="Goeker M."/>
        </authorList>
    </citation>
    <scope>NUCLEOTIDE SEQUENCE [LARGE SCALE GENOMIC DNA]</scope>
    <source>
        <strain evidence="20 21">DSM 25281</strain>
    </source>
</reference>
<evidence type="ECO:0000313" key="20">
    <source>
        <dbReference type="EMBL" id="RDI44003.1"/>
    </source>
</evidence>
<gene>
    <name evidence="20" type="ORF">DFR59_10366</name>
</gene>
<feature type="binding site" evidence="17">
    <location>
        <begin position="90"/>
        <end position="92"/>
    </location>
    <ligand>
        <name>ATP</name>
        <dbReference type="ChEBI" id="CHEBI:30616"/>
    </ligand>
</feature>
<keyword evidence="13" id="KW-0594">Phospholipid biosynthesis</keyword>
<dbReference type="InterPro" id="IPR036945">
    <property type="entry name" value="DAGK_sf"/>
</dbReference>